<evidence type="ECO:0000313" key="2">
    <source>
        <dbReference type="Proteomes" id="UP001314181"/>
    </source>
</evidence>
<protein>
    <submittedName>
        <fullName evidence="1">Uncharacterized protein</fullName>
    </submittedName>
</protein>
<keyword evidence="2" id="KW-1185">Reference proteome</keyword>
<dbReference type="Proteomes" id="UP001314181">
    <property type="component" value="Unassembled WGS sequence"/>
</dbReference>
<name>A0ABP0EUX8_9RICK</name>
<evidence type="ECO:0000313" key="1">
    <source>
        <dbReference type="EMBL" id="CAK8162414.1"/>
    </source>
</evidence>
<accession>A0ABP0EUX8</accession>
<sequence length="153" mass="17158">MVYYLDELKDYLVKEFETKLNLRTINMPLGTKKNLMPYATINTGKITLWQYVIGGIGMKHALFINFFDNVVNFESFKALVFGAVDVLLSLDNMLAMEIGNPLISHEIKKVDFVSCSTDTLADSGLVRGSIAADIFAFRKNCVENMLDMAGNEN</sequence>
<dbReference type="EMBL" id="CAWVOK010000006">
    <property type="protein sequence ID" value="CAK8162414.1"/>
    <property type="molecule type" value="Genomic_DNA"/>
</dbReference>
<comment type="caution">
    <text evidence="1">The sequence shown here is derived from an EMBL/GenBank/DDBJ whole genome shotgun (WGS) entry which is preliminary data.</text>
</comment>
<reference evidence="1 2" key="1">
    <citation type="submission" date="2024-01" db="EMBL/GenBank/DDBJ databases">
        <authorList>
            <person name="Kunselman E."/>
        </authorList>
    </citation>
    <scope>NUCLEOTIDE SEQUENCE [LARGE SCALE GENOMIC DNA]</scope>
    <source>
        <strain evidence="1">2 abalone samples</strain>
    </source>
</reference>
<dbReference type="RefSeq" id="WP_338363444.1">
    <property type="nucleotide sequence ID" value="NZ_CAWVOK010000006.1"/>
</dbReference>
<organism evidence="1 2">
    <name type="scientific">Candidatus Xenohaliotis californiensis</name>
    <dbReference type="NCBI Taxonomy" id="84677"/>
    <lineage>
        <taxon>Bacteria</taxon>
        <taxon>Pseudomonadati</taxon>
        <taxon>Pseudomonadota</taxon>
        <taxon>Alphaproteobacteria</taxon>
        <taxon>Rickettsiales</taxon>
        <taxon>Anaplasmataceae</taxon>
        <taxon>Candidatus Xenohaliotis</taxon>
    </lineage>
</organism>
<gene>
    <name evidence="1" type="ORF">CAXC1_150008</name>
</gene>
<proteinExistence type="predicted"/>